<protein>
    <recommendedName>
        <fullName evidence="3">beta-N-acetylhexosaminidase</fullName>
        <ecNumber evidence="3">3.2.1.52</ecNumber>
    </recommendedName>
</protein>
<feature type="domain" description="Glycoside hydrolase family 20 catalytic" evidence="5">
    <location>
        <begin position="107"/>
        <end position="258"/>
    </location>
</feature>
<dbReference type="Pfam" id="PF00728">
    <property type="entry name" value="Glyco_hydro_20"/>
    <property type="match status" value="1"/>
</dbReference>
<proteinExistence type="inferred from homology"/>
<dbReference type="Proteomes" id="UP001286313">
    <property type="component" value="Unassembled WGS sequence"/>
</dbReference>
<gene>
    <name evidence="6" type="ORF">Pcinc_014623</name>
</gene>
<dbReference type="GO" id="GO:0005975">
    <property type="term" value="P:carbohydrate metabolic process"/>
    <property type="evidence" value="ECO:0007669"/>
    <property type="project" value="InterPro"/>
</dbReference>
<name>A0AAE1KQJ3_PETCI</name>
<dbReference type="EMBL" id="JAWQEG010001272">
    <property type="protein sequence ID" value="KAK3880914.1"/>
    <property type="molecule type" value="Genomic_DNA"/>
</dbReference>
<comment type="caution">
    <text evidence="6">The sequence shown here is derived from an EMBL/GenBank/DDBJ whole genome shotgun (WGS) entry which is preliminary data.</text>
</comment>
<dbReference type="InterPro" id="IPR038901">
    <property type="entry name" value="HEXDC-like"/>
</dbReference>
<dbReference type="GO" id="GO:0004563">
    <property type="term" value="F:beta-N-acetylhexosaminidase activity"/>
    <property type="evidence" value="ECO:0007669"/>
    <property type="project" value="UniProtKB-EC"/>
</dbReference>
<keyword evidence="4" id="KW-0378">Hydrolase</keyword>
<comment type="catalytic activity">
    <reaction evidence="1">
        <text>Hydrolysis of terminal non-reducing N-acetyl-D-hexosamine residues in N-acetyl-beta-D-hexosaminides.</text>
        <dbReference type="EC" id="3.2.1.52"/>
    </reaction>
</comment>
<dbReference type="InterPro" id="IPR015883">
    <property type="entry name" value="Glyco_hydro_20_cat"/>
</dbReference>
<comment type="similarity">
    <text evidence="2">Belongs to the glycosyl hydrolase 20 family.</text>
</comment>
<dbReference type="SUPFAM" id="SSF51445">
    <property type="entry name" value="(Trans)glycosidases"/>
    <property type="match status" value="1"/>
</dbReference>
<dbReference type="AlphaFoldDB" id="A0AAE1KQJ3"/>
<dbReference type="EC" id="3.2.1.52" evidence="3"/>
<evidence type="ECO:0000256" key="4">
    <source>
        <dbReference type="ARBA" id="ARBA00022801"/>
    </source>
</evidence>
<evidence type="ECO:0000256" key="2">
    <source>
        <dbReference type="ARBA" id="ARBA00006285"/>
    </source>
</evidence>
<dbReference type="PANTHER" id="PTHR21040:SF8">
    <property type="entry name" value="BCDNA.GH04120"/>
    <property type="match status" value="1"/>
</dbReference>
<sequence>MHLSLRHYYHGMLCYSSVATYILYTTPLHSSVLMPMGVTTDVSSSYIMETVQVSHRLVHLDLKGAPPRMSYYEQMFPIISSFGATGLLVEYEDMFPYQDCLAHLRAPRAYSPEDIAKLRTLATTHNLTFIPLVQTFGHFEFVLKHDEHRSIREIEHYPNALCPTHPDSFPLVTKLITQVIELHPNDKYLHIGADEVWHLGKCPRCHNQMETNKNTPADFFLEWVFKVAWWVKTQHPHLTLIMWDDMIRNASLDTLKESSIGDVVEPMVWQYQSTKFDLPQDLFIKYSAVFKGIWGASAFKGSSGSTQFLPPIQHHINNNLNWISILSEHKSQINNFRGICLTGWQRYDHYAVLCELLPVALPCLCLCLRVMSKGSFTEDDHDYISQQLGFSHRINVMPFPRPQIVDSSATFPGHKVYVGVQMWSNFVCKYQAISNSEAMLGWFSDYLRSRNFTNPVQVENILTQVIEVEENMKDLRTHLIPWLLEVLYEDTVEEWVGSFIDPLLSKLKSVVDECRKQILIGGRVRDYTSIN</sequence>
<evidence type="ECO:0000256" key="3">
    <source>
        <dbReference type="ARBA" id="ARBA00012663"/>
    </source>
</evidence>
<dbReference type="CDD" id="cd06565">
    <property type="entry name" value="GH20_GcnA-like"/>
    <property type="match status" value="1"/>
</dbReference>
<evidence type="ECO:0000313" key="7">
    <source>
        <dbReference type="Proteomes" id="UP001286313"/>
    </source>
</evidence>
<accession>A0AAE1KQJ3</accession>
<organism evidence="6 7">
    <name type="scientific">Petrolisthes cinctipes</name>
    <name type="common">Flat porcelain crab</name>
    <dbReference type="NCBI Taxonomy" id="88211"/>
    <lineage>
        <taxon>Eukaryota</taxon>
        <taxon>Metazoa</taxon>
        <taxon>Ecdysozoa</taxon>
        <taxon>Arthropoda</taxon>
        <taxon>Crustacea</taxon>
        <taxon>Multicrustacea</taxon>
        <taxon>Malacostraca</taxon>
        <taxon>Eumalacostraca</taxon>
        <taxon>Eucarida</taxon>
        <taxon>Decapoda</taxon>
        <taxon>Pleocyemata</taxon>
        <taxon>Anomura</taxon>
        <taxon>Galatheoidea</taxon>
        <taxon>Porcellanidae</taxon>
        <taxon>Petrolisthes</taxon>
    </lineage>
</organism>
<dbReference type="Gene3D" id="3.20.20.80">
    <property type="entry name" value="Glycosidases"/>
    <property type="match status" value="1"/>
</dbReference>
<evidence type="ECO:0000256" key="1">
    <source>
        <dbReference type="ARBA" id="ARBA00001231"/>
    </source>
</evidence>
<reference evidence="6" key="1">
    <citation type="submission" date="2023-10" db="EMBL/GenBank/DDBJ databases">
        <title>Genome assemblies of two species of porcelain crab, Petrolisthes cinctipes and Petrolisthes manimaculis (Anomura: Porcellanidae).</title>
        <authorList>
            <person name="Angst P."/>
        </authorList>
    </citation>
    <scope>NUCLEOTIDE SEQUENCE</scope>
    <source>
        <strain evidence="6">PB745_01</strain>
        <tissue evidence="6">Gill</tissue>
    </source>
</reference>
<dbReference type="InterPro" id="IPR017853">
    <property type="entry name" value="GH"/>
</dbReference>
<keyword evidence="7" id="KW-1185">Reference proteome</keyword>
<evidence type="ECO:0000259" key="5">
    <source>
        <dbReference type="Pfam" id="PF00728"/>
    </source>
</evidence>
<evidence type="ECO:0000313" key="6">
    <source>
        <dbReference type="EMBL" id="KAK3880914.1"/>
    </source>
</evidence>
<dbReference type="PANTHER" id="PTHR21040">
    <property type="entry name" value="BCDNA.GH04120"/>
    <property type="match status" value="1"/>
</dbReference>